<dbReference type="AlphaFoldDB" id="A0A3B1AJ48"/>
<organism evidence="3">
    <name type="scientific">hydrothermal vent metagenome</name>
    <dbReference type="NCBI Taxonomy" id="652676"/>
    <lineage>
        <taxon>unclassified sequences</taxon>
        <taxon>metagenomes</taxon>
        <taxon>ecological metagenomes</taxon>
    </lineage>
</organism>
<proteinExistence type="predicted"/>
<dbReference type="InterPro" id="IPR036280">
    <property type="entry name" value="Multihaem_cyt_sf"/>
</dbReference>
<keyword evidence="1" id="KW-0732">Signal</keyword>
<dbReference type="SUPFAM" id="SSF48695">
    <property type="entry name" value="Multiheme cytochromes"/>
    <property type="match status" value="1"/>
</dbReference>
<sequence>MLDMMEFKFSPLRQVINLLVLLILLSLSFANGAFAKEKSKVNNNLEHLSKESATCASCHKEKTIGIYQQWGRSKHFGANVGCYECHRANKSDVDAIRHKDFIISVIVSPKDCSNCHKKEVEQFTKSHHSNAAQILGSLDNVLAEVVEGNSNFHGVSAVSANGCWQCHGSPVKVMPNGDLDPSTWPNSGIGRLNPDGSKGACTACHQRHEFSMVQARRPEACGKCHLGPDHPQKEIYDESKHGIAFYANVDRMNLDSSKWIVGEDYTAAPTCATCHMSATKDLPLTHDVGQRISWTLRPPISEKIDARDKKKGKEVKSWIERRKDMKNVCVACHGSNVVENFYEQFDALVDLYNEKFAVPGTKLMKLMLEENLRTTIPFDEKIEWTWFFLWHHEGRRARQGASMMAPDYAHWHGMYEVAHRFYIEMVPEIRELIEKAEKKGNHKGAKKVNALLNEILNSPNHRWFLGKMPAAEKAKRKKAAEDFKKRYLNH</sequence>
<dbReference type="InterPro" id="IPR023155">
    <property type="entry name" value="Cyt_c-552/4"/>
</dbReference>
<dbReference type="EMBL" id="UOFS01000041">
    <property type="protein sequence ID" value="VAW99873.1"/>
    <property type="molecule type" value="Genomic_DNA"/>
</dbReference>
<evidence type="ECO:0000256" key="1">
    <source>
        <dbReference type="ARBA" id="ARBA00022729"/>
    </source>
</evidence>
<feature type="domain" description="Cytochrome c-552/4" evidence="2">
    <location>
        <begin position="112"/>
        <end position="169"/>
    </location>
</feature>
<accession>A0A3B1AJ48</accession>
<dbReference type="InterPro" id="IPR051829">
    <property type="entry name" value="Multiheme_Cytochr_ET"/>
</dbReference>
<protein>
    <submittedName>
        <fullName evidence="3">Hydroxylamine oxidoreductase</fullName>
    </submittedName>
</protein>
<reference evidence="3" key="1">
    <citation type="submission" date="2018-06" db="EMBL/GenBank/DDBJ databases">
        <authorList>
            <person name="Zhirakovskaya E."/>
        </authorList>
    </citation>
    <scope>NUCLEOTIDE SEQUENCE</scope>
</reference>
<gene>
    <name evidence="3" type="ORF">MNBD_GAMMA22-1906</name>
</gene>
<dbReference type="GO" id="GO:0016491">
    <property type="term" value="F:oxidoreductase activity"/>
    <property type="evidence" value="ECO:0007669"/>
    <property type="project" value="TreeGrafter"/>
</dbReference>
<dbReference type="PANTHER" id="PTHR35038:SF6">
    <property type="entry name" value="SURFACE LOCALIZED DECAHEME CYTOCHROME C LIPOPROTEIN"/>
    <property type="match status" value="1"/>
</dbReference>
<name>A0A3B1AJ48_9ZZZZ</name>
<evidence type="ECO:0000259" key="2">
    <source>
        <dbReference type="Pfam" id="PF13435"/>
    </source>
</evidence>
<evidence type="ECO:0000313" key="3">
    <source>
        <dbReference type="EMBL" id="VAW99873.1"/>
    </source>
</evidence>
<dbReference type="Pfam" id="PF13447">
    <property type="entry name" value="Multi-haem_cyto"/>
    <property type="match status" value="1"/>
</dbReference>
<dbReference type="Gene3D" id="1.20.850.10">
    <property type="entry name" value="Hydroxylamine Oxidoreductase, Chain A, domain 2"/>
    <property type="match status" value="1"/>
</dbReference>
<dbReference type="Gene3D" id="1.10.780.10">
    <property type="entry name" value="Hydroxylamine Oxidoreductase, Chain A, domain 1"/>
    <property type="match status" value="1"/>
</dbReference>
<dbReference type="PANTHER" id="PTHR35038">
    <property type="entry name" value="DISSIMILATORY SULFITE REDUCTASE SIRA"/>
    <property type="match status" value="1"/>
</dbReference>
<dbReference type="Pfam" id="PF13435">
    <property type="entry name" value="Cytochrome_C554"/>
    <property type="match status" value="1"/>
</dbReference>